<dbReference type="AlphaFoldDB" id="A0A1B1ALI4"/>
<dbReference type="STRING" id="1759059.ATE48_16715"/>
<keyword evidence="3" id="KW-1185">Reference proteome</keyword>
<dbReference type="KEGG" id="cbot:ATE48_16715"/>
<dbReference type="EMBL" id="CP013244">
    <property type="protein sequence ID" value="ANP47436.1"/>
    <property type="molecule type" value="Genomic_DNA"/>
</dbReference>
<accession>A0A1B1ALI4</accession>
<feature type="compositionally biased region" description="Basic and acidic residues" evidence="1">
    <location>
        <begin position="35"/>
        <end position="54"/>
    </location>
</feature>
<organism evidence="2 3">
    <name type="scientific">Candidatus Viadribacter manganicus</name>
    <dbReference type="NCBI Taxonomy" id="1759059"/>
    <lineage>
        <taxon>Bacteria</taxon>
        <taxon>Pseudomonadati</taxon>
        <taxon>Pseudomonadota</taxon>
        <taxon>Alphaproteobacteria</taxon>
        <taxon>Hyphomonadales</taxon>
        <taxon>Hyphomonadaceae</taxon>
        <taxon>Candidatus Viadribacter</taxon>
    </lineage>
</organism>
<evidence type="ECO:0000313" key="3">
    <source>
        <dbReference type="Proteomes" id="UP000092498"/>
    </source>
</evidence>
<feature type="region of interest" description="Disordered" evidence="1">
    <location>
        <begin position="35"/>
        <end position="102"/>
    </location>
</feature>
<proteinExistence type="predicted"/>
<reference evidence="2 3" key="1">
    <citation type="submission" date="2015-11" db="EMBL/GenBank/DDBJ databases">
        <title>Whole-Genome Sequence of Candidatus Oderbacter manganicum from the National Park Lower Oder Valley, Germany.</title>
        <authorList>
            <person name="Braun B."/>
            <person name="Liere K."/>
            <person name="Szewzyk U."/>
        </authorList>
    </citation>
    <scope>NUCLEOTIDE SEQUENCE [LARGE SCALE GENOMIC DNA]</scope>
    <source>
        <strain evidence="2 3">OTSz_A_272</strain>
    </source>
</reference>
<sequence length="163" mass="17785">MSLNKTLDRLFDEIRREAKRNPDFADRLDAVLQRHDSRRDVAEDVLDEVARDEDAPVATASGRPKRNKPGAVVPSAPQPSESVASPVGLAPEINPAGVFRKGGEDGLRAALADQDLSALRALVAEHNLDPSGVTPSLTRDELAAHIVAQAKRRAERDEKMFDY</sequence>
<dbReference type="Proteomes" id="UP000092498">
    <property type="component" value="Chromosome"/>
</dbReference>
<dbReference type="RefSeq" id="WP_066773561.1">
    <property type="nucleotide sequence ID" value="NZ_CP013244.1"/>
</dbReference>
<evidence type="ECO:0000313" key="2">
    <source>
        <dbReference type="EMBL" id="ANP47436.1"/>
    </source>
</evidence>
<gene>
    <name evidence="2" type="ORF">ATE48_16715</name>
</gene>
<evidence type="ECO:0000256" key="1">
    <source>
        <dbReference type="SAM" id="MobiDB-lite"/>
    </source>
</evidence>
<dbReference type="OrthoDB" id="8451229at2"/>
<dbReference type="InParanoid" id="A0A1B1ALI4"/>
<name>A0A1B1ALI4_9PROT</name>
<protein>
    <submittedName>
        <fullName evidence="2">Uncharacterized protein</fullName>
    </submittedName>
</protein>